<keyword evidence="3" id="KW-1185">Reference proteome</keyword>
<evidence type="ECO:0000256" key="1">
    <source>
        <dbReference type="SAM" id="SignalP"/>
    </source>
</evidence>
<reference evidence="2" key="1">
    <citation type="submission" date="2009-01" db="EMBL/GenBank/DDBJ databases">
        <title>Complete sequence of Anaeromyxobacter dehalogenans 2CP-1.</title>
        <authorList>
            <consortium name="US DOE Joint Genome Institute"/>
            <person name="Lucas S."/>
            <person name="Copeland A."/>
            <person name="Lapidus A."/>
            <person name="Glavina del Rio T."/>
            <person name="Dalin E."/>
            <person name="Tice H."/>
            <person name="Bruce D."/>
            <person name="Goodwin L."/>
            <person name="Pitluck S."/>
            <person name="Saunders E."/>
            <person name="Brettin T."/>
            <person name="Detter J.C."/>
            <person name="Han C."/>
            <person name="Larimer F."/>
            <person name="Land M."/>
            <person name="Hauser L."/>
            <person name="Kyrpides N."/>
            <person name="Ovchinnikova G."/>
            <person name="Beliaev A.S."/>
            <person name="Richardson P."/>
        </authorList>
    </citation>
    <scope>NUCLEOTIDE SEQUENCE</scope>
    <source>
        <strain evidence="2">2CP-1</strain>
    </source>
</reference>
<dbReference type="RefSeq" id="WP_012632668.1">
    <property type="nucleotide sequence ID" value="NC_011891.1"/>
</dbReference>
<evidence type="ECO:0000313" key="2">
    <source>
        <dbReference type="EMBL" id="ACL64697.1"/>
    </source>
</evidence>
<dbReference type="AlphaFoldDB" id="B8JGM6"/>
<dbReference type="Proteomes" id="UP000007089">
    <property type="component" value="Chromosome"/>
</dbReference>
<feature type="signal peptide" evidence="1">
    <location>
        <begin position="1"/>
        <end position="18"/>
    </location>
</feature>
<dbReference type="HOGENOM" id="CLU_125948_0_0_7"/>
<feature type="chain" id="PRO_5002872686" evidence="1">
    <location>
        <begin position="19"/>
        <end position="168"/>
    </location>
</feature>
<name>B8JGM6_ANAD2</name>
<proteinExistence type="predicted"/>
<gene>
    <name evidence="2" type="ordered locus">A2cp1_1353</name>
</gene>
<protein>
    <submittedName>
        <fullName evidence="2">Uncharacterized protein</fullName>
    </submittedName>
</protein>
<sequence>MHRALALLLAALAVPAAAATFRSTTVEEAARSSDAVVRGRVERHASRLEADGRRIVTDVVIAVSSAWKGSPGARVTVTVPGGVVGEVGMWVSAAPRLADGEEVVLFLYRRGAGWRVNGLALGTFRVDGDRAEPDVDEADLVAAPLRAGEARIARTSVAELERRVRAAR</sequence>
<dbReference type="KEGG" id="acp:A2cp1_1353"/>
<accession>B8JGM6</accession>
<keyword evidence="1" id="KW-0732">Signal</keyword>
<organism evidence="2 3">
    <name type="scientific">Anaeromyxobacter dehalogenans (strain ATCC BAA-258 / DSM 21875 / 2CP-1)</name>
    <dbReference type="NCBI Taxonomy" id="455488"/>
    <lineage>
        <taxon>Bacteria</taxon>
        <taxon>Pseudomonadati</taxon>
        <taxon>Myxococcota</taxon>
        <taxon>Myxococcia</taxon>
        <taxon>Myxococcales</taxon>
        <taxon>Cystobacterineae</taxon>
        <taxon>Anaeromyxobacteraceae</taxon>
        <taxon>Anaeromyxobacter</taxon>
    </lineage>
</organism>
<evidence type="ECO:0000313" key="3">
    <source>
        <dbReference type="Proteomes" id="UP000007089"/>
    </source>
</evidence>
<dbReference type="EMBL" id="CP001359">
    <property type="protein sequence ID" value="ACL64697.1"/>
    <property type="molecule type" value="Genomic_DNA"/>
</dbReference>